<dbReference type="OrthoDB" id="4159781at2759"/>
<organism evidence="3 4">
    <name type="scientific">Fusarium gaditjirri</name>
    <dbReference type="NCBI Taxonomy" id="282569"/>
    <lineage>
        <taxon>Eukaryota</taxon>
        <taxon>Fungi</taxon>
        <taxon>Dikarya</taxon>
        <taxon>Ascomycota</taxon>
        <taxon>Pezizomycotina</taxon>
        <taxon>Sordariomycetes</taxon>
        <taxon>Hypocreomycetidae</taxon>
        <taxon>Hypocreales</taxon>
        <taxon>Nectriaceae</taxon>
        <taxon>Fusarium</taxon>
        <taxon>Fusarium nisikadoi species complex</taxon>
    </lineage>
</organism>
<reference evidence="3" key="2">
    <citation type="submission" date="2020-05" db="EMBL/GenBank/DDBJ databases">
        <authorList>
            <person name="Kim H.-S."/>
            <person name="Proctor R.H."/>
            <person name="Brown D.W."/>
        </authorList>
    </citation>
    <scope>NUCLEOTIDE SEQUENCE</scope>
    <source>
        <strain evidence="3">NRRL 45417</strain>
    </source>
</reference>
<dbReference type="Pfam" id="PF11951">
    <property type="entry name" value="Fungal_trans_2"/>
    <property type="match status" value="1"/>
</dbReference>
<comment type="caution">
    <text evidence="3">The sequence shown here is derived from an EMBL/GenBank/DDBJ whole genome shotgun (WGS) entry which is preliminary data.</text>
</comment>
<dbReference type="EMBL" id="JABFAI010000196">
    <property type="protein sequence ID" value="KAF4950770.1"/>
    <property type="molecule type" value="Genomic_DNA"/>
</dbReference>
<feature type="region of interest" description="Disordered" evidence="2">
    <location>
        <begin position="41"/>
        <end position="61"/>
    </location>
</feature>
<dbReference type="Proteomes" id="UP000604273">
    <property type="component" value="Unassembled WGS sequence"/>
</dbReference>
<reference evidence="3" key="1">
    <citation type="journal article" date="2020" name="BMC Genomics">
        <title>Correction to: Identification and distribution of gene clusters required for synthesis of sphingolipid metabolism inhibitors in diverse species of the filamentous fungus Fusarium.</title>
        <authorList>
            <person name="Kim H.S."/>
            <person name="Lohmar J.M."/>
            <person name="Busman M."/>
            <person name="Brown D.W."/>
            <person name="Naumann T.A."/>
            <person name="Divon H.H."/>
            <person name="Lysoe E."/>
            <person name="Uhlig S."/>
            <person name="Proctor R.H."/>
        </authorList>
    </citation>
    <scope>NUCLEOTIDE SEQUENCE</scope>
    <source>
        <strain evidence="3">NRRL 45417</strain>
    </source>
</reference>
<protein>
    <submittedName>
        <fullName evidence="3">Uncharacterized protein</fullName>
    </submittedName>
</protein>
<sequence>MSRSTTRQCTLRPHSELKFVIAGQPDLLKADSSVRSHISKRGWKAYTKPGRPKRQRGSDKEQKVVFECVSQDVDVLLPPIETQLGGGRVDPFRTYPGPWNPQVPGLVDHYLVHMAVDIPELDQPGNKGLLRTSWFPLVLSHEAPFQTILLLSAANMSSVSGTSIPPSRILQFRLQAISAINALMATDHGMSDALIGAVAKMASFEAMHGGVESYTIHMQGLYDMVKQRHGLDALGLNGLLRRIVLWIDINSSFLLQIPRWFPDEYFADARGSVEPNPERFIAP</sequence>
<evidence type="ECO:0000256" key="2">
    <source>
        <dbReference type="SAM" id="MobiDB-lite"/>
    </source>
</evidence>
<name>A0A8H4T3S5_9HYPO</name>
<evidence type="ECO:0000256" key="1">
    <source>
        <dbReference type="ARBA" id="ARBA00023242"/>
    </source>
</evidence>
<gene>
    <name evidence="3" type="ORF">FGADI_7966</name>
</gene>
<evidence type="ECO:0000313" key="3">
    <source>
        <dbReference type="EMBL" id="KAF4950770.1"/>
    </source>
</evidence>
<dbReference type="AlphaFoldDB" id="A0A8H4T3S5"/>
<keyword evidence="4" id="KW-1185">Reference proteome</keyword>
<dbReference type="PANTHER" id="PTHR37540:SF5">
    <property type="entry name" value="TRANSCRIPTION FACTOR DOMAIN-CONTAINING PROTEIN"/>
    <property type="match status" value="1"/>
</dbReference>
<dbReference type="InterPro" id="IPR021858">
    <property type="entry name" value="Fun_TF"/>
</dbReference>
<proteinExistence type="predicted"/>
<keyword evidence="1" id="KW-0539">Nucleus</keyword>
<accession>A0A8H4T3S5</accession>
<dbReference type="PANTHER" id="PTHR37540">
    <property type="entry name" value="TRANSCRIPTION FACTOR (ACR-2), PUTATIVE-RELATED-RELATED"/>
    <property type="match status" value="1"/>
</dbReference>
<evidence type="ECO:0000313" key="4">
    <source>
        <dbReference type="Proteomes" id="UP000604273"/>
    </source>
</evidence>